<dbReference type="Proteomes" id="UP000366872">
    <property type="component" value="Unassembled WGS sequence"/>
</dbReference>
<name>A0A6C2TWH9_PONDE</name>
<dbReference type="Gene3D" id="2.60.120.260">
    <property type="entry name" value="Galactose-binding domain-like"/>
    <property type="match status" value="1"/>
</dbReference>
<gene>
    <name evidence="1" type="ORF">PDESU_00517</name>
</gene>
<evidence type="ECO:0000313" key="2">
    <source>
        <dbReference type="Proteomes" id="UP000366872"/>
    </source>
</evidence>
<organism evidence="1 2">
    <name type="scientific">Pontiella desulfatans</name>
    <dbReference type="NCBI Taxonomy" id="2750659"/>
    <lineage>
        <taxon>Bacteria</taxon>
        <taxon>Pseudomonadati</taxon>
        <taxon>Kiritimatiellota</taxon>
        <taxon>Kiritimatiellia</taxon>
        <taxon>Kiritimatiellales</taxon>
        <taxon>Pontiellaceae</taxon>
        <taxon>Pontiella</taxon>
    </lineage>
</organism>
<reference evidence="1 2" key="1">
    <citation type="submission" date="2019-04" db="EMBL/GenBank/DDBJ databases">
        <authorList>
            <person name="Van Vliet M D."/>
        </authorList>
    </citation>
    <scope>NUCLEOTIDE SEQUENCE [LARGE SCALE GENOMIC DNA]</scope>
    <source>
        <strain evidence="1 2">F1</strain>
    </source>
</reference>
<proteinExistence type="predicted"/>
<dbReference type="AlphaFoldDB" id="A0A6C2TWH9"/>
<evidence type="ECO:0008006" key="3">
    <source>
        <dbReference type="Google" id="ProtNLM"/>
    </source>
</evidence>
<sequence>MRMSGVGLAVLVVGVTAVSYGAVVSNLVADAGFETSTVWSYPNADTAPWFSTGEGNQAGWVSRELVIVKSGAQGLKFSTWAGNAAALQNLGVTLDSNTVYEISFAMRLDNLSTNPSQTNATIIGVALGSSPVLGGAYSWTGKSFYELAPSTTGVWETITLTVDGSDAALVDNHGEYLQLTLKKFNNAKNSEYEVFVDDVVFGEYTTGPPPADLLLGFYGSRLANPDFHAPGIGGSLYTSTADGIGVDTTAGSSDGTYGTFSGATILPTGYKVHMGTTNKNQRVDVQILNNTGSPLRLDSVSFDYGRWLAAGPQDVALAYAYGDLSGIANEDVLFTATNLAVTGSSGDYHDFDISLSNLTDRVLADGEKATFRLSIDNAVGPWDKGAFDNIAIFGEVINASYETWVTDYPSMSGSPDADPDHDFDGDGWDNLMEYALGGNPVNGFINGHIPVYANIGSVLEYVYAMRTDDAALTYRIEVSDDLVSSTWTNSGTMVMTTNVTGGSFDFVTNSIPIDEIRKFARLVVEQ</sequence>
<dbReference type="EMBL" id="CAAHFG010000001">
    <property type="protein sequence ID" value="VGO11969.1"/>
    <property type="molecule type" value="Genomic_DNA"/>
</dbReference>
<keyword evidence="2" id="KW-1185">Reference proteome</keyword>
<accession>A0A6C2TWH9</accession>
<evidence type="ECO:0000313" key="1">
    <source>
        <dbReference type="EMBL" id="VGO11969.1"/>
    </source>
</evidence>
<protein>
    <recommendedName>
        <fullName evidence="3">CBM-cenC domain-containing protein</fullName>
    </recommendedName>
</protein>